<protein>
    <submittedName>
        <fullName evidence="3">Uncharacterized protein</fullName>
    </submittedName>
</protein>
<dbReference type="Proteomes" id="UP000007264">
    <property type="component" value="Unassembled WGS sequence"/>
</dbReference>
<gene>
    <name evidence="3" type="ORF">COCSUDRAFT_58821</name>
</gene>
<evidence type="ECO:0000256" key="1">
    <source>
        <dbReference type="SAM" id="Coils"/>
    </source>
</evidence>
<dbReference type="RefSeq" id="XP_005650824.1">
    <property type="nucleotide sequence ID" value="XM_005650767.1"/>
</dbReference>
<feature type="compositionally biased region" description="Polar residues" evidence="2">
    <location>
        <begin position="1"/>
        <end position="11"/>
    </location>
</feature>
<keyword evidence="4" id="KW-1185">Reference proteome</keyword>
<feature type="coiled-coil region" evidence="1">
    <location>
        <begin position="76"/>
        <end position="138"/>
    </location>
</feature>
<sequence>MSPSLDYSSAQHGMDPDDVPFEGPVQTEEKLKALPEDHPDKECLMALVKKLHLVCNKDLDYIDELQEEWNALSCAVTMSEAEEKDLKRQIGRLKEQVNMQEGVMLDQQDDISGLRAEISKLTARIQELELQIKALKQQGTVEIAKESTEHKNTEPADAEDAAVPFRAEEKLNAAEWLPLLFVNVMTLV</sequence>
<feature type="region of interest" description="Disordered" evidence="2">
    <location>
        <begin position="1"/>
        <end position="23"/>
    </location>
</feature>
<evidence type="ECO:0000313" key="4">
    <source>
        <dbReference type="Proteomes" id="UP000007264"/>
    </source>
</evidence>
<dbReference type="GeneID" id="17044290"/>
<dbReference type="AlphaFoldDB" id="I0Z6L1"/>
<dbReference type="EMBL" id="AGSI01000002">
    <property type="protein sequence ID" value="EIE26280.1"/>
    <property type="molecule type" value="Genomic_DNA"/>
</dbReference>
<reference evidence="3 4" key="1">
    <citation type="journal article" date="2012" name="Genome Biol.">
        <title>The genome of the polar eukaryotic microalga coccomyxa subellipsoidea reveals traits of cold adaptation.</title>
        <authorList>
            <person name="Blanc G."/>
            <person name="Agarkova I."/>
            <person name="Grimwood J."/>
            <person name="Kuo A."/>
            <person name="Brueggeman A."/>
            <person name="Dunigan D."/>
            <person name="Gurnon J."/>
            <person name="Ladunga I."/>
            <person name="Lindquist E."/>
            <person name="Lucas S."/>
            <person name="Pangilinan J."/>
            <person name="Proschold T."/>
            <person name="Salamov A."/>
            <person name="Schmutz J."/>
            <person name="Weeks D."/>
            <person name="Yamada T."/>
            <person name="Claverie J.M."/>
            <person name="Grigoriev I."/>
            <person name="Van Etten J."/>
            <person name="Lomsadze A."/>
            <person name="Borodovsky M."/>
        </authorList>
    </citation>
    <scope>NUCLEOTIDE SEQUENCE [LARGE SCALE GENOMIC DNA]</scope>
    <source>
        <strain evidence="3 4">C-169</strain>
    </source>
</reference>
<dbReference type="KEGG" id="csl:COCSUDRAFT_58821"/>
<keyword evidence="1" id="KW-0175">Coiled coil</keyword>
<evidence type="ECO:0000256" key="2">
    <source>
        <dbReference type="SAM" id="MobiDB-lite"/>
    </source>
</evidence>
<comment type="caution">
    <text evidence="3">The sequence shown here is derived from an EMBL/GenBank/DDBJ whole genome shotgun (WGS) entry which is preliminary data.</text>
</comment>
<accession>I0Z6L1</accession>
<evidence type="ECO:0000313" key="3">
    <source>
        <dbReference type="EMBL" id="EIE26280.1"/>
    </source>
</evidence>
<name>I0Z6L1_COCSC</name>
<proteinExistence type="predicted"/>
<organism evidence="3 4">
    <name type="scientific">Coccomyxa subellipsoidea (strain C-169)</name>
    <name type="common">Green microalga</name>
    <dbReference type="NCBI Taxonomy" id="574566"/>
    <lineage>
        <taxon>Eukaryota</taxon>
        <taxon>Viridiplantae</taxon>
        <taxon>Chlorophyta</taxon>
        <taxon>core chlorophytes</taxon>
        <taxon>Trebouxiophyceae</taxon>
        <taxon>Trebouxiophyceae incertae sedis</taxon>
        <taxon>Coccomyxaceae</taxon>
        <taxon>Coccomyxa</taxon>
        <taxon>Coccomyxa subellipsoidea</taxon>
    </lineage>
</organism>
<dbReference type="Gene3D" id="1.10.287.40">
    <property type="entry name" value="Serine-tRNA synthetase, tRNA binding domain"/>
    <property type="match status" value="1"/>
</dbReference>
<dbReference type="InterPro" id="IPR042103">
    <property type="entry name" value="SerRS_1_N_sf"/>
</dbReference>